<dbReference type="InterPro" id="IPR015927">
    <property type="entry name" value="Peptidase_S24_S26A/B/C"/>
</dbReference>
<keyword evidence="1" id="KW-0472">Membrane</keyword>
<reference evidence="3 4" key="1">
    <citation type="journal article" date="2015" name="Nature">
        <title>rRNA introns, odd ribosomes, and small enigmatic genomes across a large radiation of phyla.</title>
        <authorList>
            <person name="Brown C.T."/>
            <person name="Hug L.A."/>
            <person name="Thomas B.C."/>
            <person name="Sharon I."/>
            <person name="Castelle C.J."/>
            <person name="Singh A."/>
            <person name="Wilkins M.J."/>
            <person name="Williams K.H."/>
            <person name="Banfield J.F."/>
        </authorList>
    </citation>
    <scope>NUCLEOTIDE SEQUENCE [LARGE SCALE GENOMIC DNA]</scope>
</reference>
<accession>A0A0G0YWV1</accession>
<dbReference type="AlphaFoldDB" id="A0A0G0YWV1"/>
<organism evidence="3 4">
    <name type="scientific">Candidatus Kuenenbacteria bacterium GW2011_GWA2_42_15</name>
    <dbReference type="NCBI Taxonomy" id="1618677"/>
    <lineage>
        <taxon>Bacteria</taxon>
        <taxon>Candidatus Kueneniibacteriota</taxon>
    </lineage>
</organism>
<evidence type="ECO:0000313" key="4">
    <source>
        <dbReference type="Proteomes" id="UP000034516"/>
    </source>
</evidence>
<protein>
    <submittedName>
        <fullName evidence="3">Signal peptidase I</fullName>
    </submittedName>
</protein>
<feature type="domain" description="Peptidase S24/S26A/S26B/S26C" evidence="2">
    <location>
        <begin position="76"/>
        <end position="167"/>
    </location>
</feature>
<evidence type="ECO:0000313" key="3">
    <source>
        <dbReference type="EMBL" id="KKS41079.1"/>
    </source>
</evidence>
<proteinExistence type="predicted"/>
<dbReference type="Gene3D" id="2.10.109.10">
    <property type="entry name" value="Umud Fragment, subunit A"/>
    <property type="match status" value="1"/>
</dbReference>
<dbReference type="EMBL" id="LCCW01000033">
    <property type="protein sequence ID" value="KKS41079.1"/>
    <property type="molecule type" value="Genomic_DNA"/>
</dbReference>
<evidence type="ECO:0000259" key="2">
    <source>
        <dbReference type="Pfam" id="PF00717"/>
    </source>
</evidence>
<dbReference type="CDD" id="cd06462">
    <property type="entry name" value="Peptidase_S24_S26"/>
    <property type="match status" value="1"/>
</dbReference>
<feature type="transmembrane region" description="Helical" evidence="1">
    <location>
        <begin position="47"/>
        <end position="71"/>
    </location>
</feature>
<dbReference type="InterPro" id="IPR036286">
    <property type="entry name" value="LexA/Signal_pep-like_sf"/>
</dbReference>
<name>A0A0G0YWV1_9BACT</name>
<comment type="caution">
    <text evidence="3">The sequence shown here is derived from an EMBL/GenBank/DDBJ whole genome shotgun (WGS) entry which is preliminary data.</text>
</comment>
<sequence length="188" mass="20937">MAQFQDNKKKESISNYNTFKVFQDIYGGEAGEENYWMIKPPVKKASLGFWASLFIFIFILSAVGFGIYPILSYILKTPYPLLVIAEDSMRPVIEKNDLILVRGVVNKEEIKPNDLVVYAQIVNDNQTLTVQRVVGVDKARGQMTVRSEAAEAVGTTIENKQVVGKVVGEDKPVKLSFIGKVVSYLAGK</sequence>
<dbReference type="Pfam" id="PF00717">
    <property type="entry name" value="Peptidase_S24"/>
    <property type="match status" value="1"/>
</dbReference>
<keyword evidence="1" id="KW-1133">Transmembrane helix</keyword>
<keyword evidence="1" id="KW-0812">Transmembrane</keyword>
<dbReference type="Proteomes" id="UP000034516">
    <property type="component" value="Unassembled WGS sequence"/>
</dbReference>
<evidence type="ECO:0000256" key="1">
    <source>
        <dbReference type="SAM" id="Phobius"/>
    </source>
</evidence>
<gene>
    <name evidence="3" type="ORF">UV02_C0033G0018</name>
</gene>
<dbReference type="SUPFAM" id="SSF51306">
    <property type="entry name" value="LexA/Signal peptidase"/>
    <property type="match status" value="1"/>
</dbReference>